<feature type="region of interest" description="Disordered" evidence="1">
    <location>
        <begin position="196"/>
        <end position="217"/>
    </location>
</feature>
<gene>
    <name evidence="2" type="ORF">EUX98_g6952</name>
</gene>
<sequence>MSSHNGPRPILKRDLSPTKQITNPLPFSACGPISTPHVHFPSTPGLTSTHAVYSPATYDRKPILVSPNICELRHGRKMESSPPAEFEIEHTERRGRSTSRDRSRSQSQSRPVKGSYFHPRAYEACEPEPPLGSAAPPSLKPPALVHDVSPSSEEDDVVTPPDHSSSSGVPWSVKRDCEEVPILSDVYATQAPVYTVSSTRRDGRPWEMPPEGMRQRPSLKRMAHQASMKRVAGFSSPQFSPHLDEGCLGGF</sequence>
<feature type="compositionally biased region" description="Low complexity" evidence="1">
    <location>
        <begin position="131"/>
        <end position="144"/>
    </location>
</feature>
<feature type="compositionally biased region" description="Basic and acidic residues" evidence="1">
    <location>
        <begin position="87"/>
        <end position="104"/>
    </location>
</feature>
<name>A0A4S4MNJ4_9APHY</name>
<dbReference type="AlphaFoldDB" id="A0A4S4MNJ4"/>
<dbReference type="OrthoDB" id="3204502at2759"/>
<organism evidence="2 3">
    <name type="scientific">Antrodiella citrinella</name>
    <dbReference type="NCBI Taxonomy" id="2447956"/>
    <lineage>
        <taxon>Eukaryota</taxon>
        <taxon>Fungi</taxon>
        <taxon>Dikarya</taxon>
        <taxon>Basidiomycota</taxon>
        <taxon>Agaricomycotina</taxon>
        <taxon>Agaricomycetes</taxon>
        <taxon>Polyporales</taxon>
        <taxon>Steccherinaceae</taxon>
        <taxon>Antrodiella</taxon>
    </lineage>
</organism>
<evidence type="ECO:0000256" key="1">
    <source>
        <dbReference type="SAM" id="MobiDB-lite"/>
    </source>
</evidence>
<proteinExistence type="predicted"/>
<evidence type="ECO:0000313" key="2">
    <source>
        <dbReference type="EMBL" id="THH27235.1"/>
    </source>
</evidence>
<accession>A0A4S4MNJ4</accession>
<dbReference type="EMBL" id="SGPM01000268">
    <property type="protein sequence ID" value="THH27235.1"/>
    <property type="molecule type" value="Genomic_DNA"/>
</dbReference>
<keyword evidence="3" id="KW-1185">Reference proteome</keyword>
<dbReference type="Proteomes" id="UP000308730">
    <property type="component" value="Unassembled WGS sequence"/>
</dbReference>
<evidence type="ECO:0000313" key="3">
    <source>
        <dbReference type="Proteomes" id="UP000308730"/>
    </source>
</evidence>
<comment type="caution">
    <text evidence="2">The sequence shown here is derived from an EMBL/GenBank/DDBJ whole genome shotgun (WGS) entry which is preliminary data.</text>
</comment>
<feature type="region of interest" description="Disordered" evidence="1">
    <location>
        <begin position="74"/>
        <end position="172"/>
    </location>
</feature>
<protein>
    <submittedName>
        <fullName evidence="2">Uncharacterized protein</fullName>
    </submittedName>
</protein>
<reference evidence="2 3" key="1">
    <citation type="submission" date="2019-02" db="EMBL/GenBank/DDBJ databases">
        <title>Genome sequencing of the rare red list fungi Antrodiella citrinella (Flaviporus citrinellus).</title>
        <authorList>
            <person name="Buettner E."/>
            <person name="Kellner H."/>
        </authorList>
    </citation>
    <scope>NUCLEOTIDE SEQUENCE [LARGE SCALE GENOMIC DNA]</scope>
    <source>
        <strain evidence="2 3">DSM 108506</strain>
    </source>
</reference>
<feature type="region of interest" description="Disordered" evidence="1">
    <location>
        <begin position="1"/>
        <end position="28"/>
    </location>
</feature>